<evidence type="ECO:0000256" key="2">
    <source>
        <dbReference type="ARBA" id="ARBA00023002"/>
    </source>
</evidence>
<dbReference type="SUPFAM" id="SSF48179">
    <property type="entry name" value="6-phosphogluconate dehydrogenase C-terminal domain-like"/>
    <property type="match status" value="1"/>
</dbReference>
<dbReference type="PANTHER" id="PTHR43060:SF15">
    <property type="entry name" value="3-HYDROXYISOBUTYRATE DEHYDROGENASE-LIKE 1, MITOCHONDRIAL-RELATED"/>
    <property type="match status" value="1"/>
</dbReference>
<keyword evidence="8" id="KW-1185">Reference proteome</keyword>
<dbReference type="GO" id="GO:0051287">
    <property type="term" value="F:NAD binding"/>
    <property type="evidence" value="ECO:0007669"/>
    <property type="project" value="InterPro"/>
</dbReference>
<dbReference type="SUPFAM" id="SSF51735">
    <property type="entry name" value="NAD(P)-binding Rossmann-fold domains"/>
    <property type="match status" value="1"/>
</dbReference>
<feature type="domain" description="6-phosphogluconate dehydrogenase NADP-binding" evidence="5">
    <location>
        <begin position="6"/>
        <end position="171"/>
    </location>
</feature>
<dbReference type="InterPro" id="IPR036291">
    <property type="entry name" value="NAD(P)-bd_dom_sf"/>
</dbReference>
<evidence type="ECO:0000259" key="5">
    <source>
        <dbReference type="Pfam" id="PF03446"/>
    </source>
</evidence>
<dbReference type="PROSITE" id="PS00895">
    <property type="entry name" value="3_HYDROXYISOBUT_DH"/>
    <property type="match status" value="1"/>
</dbReference>
<dbReference type="AlphaFoldDB" id="A0A845A7P1"/>
<feature type="domain" description="3-hydroxyisobutyrate dehydrogenase-like NAD-binding" evidence="6">
    <location>
        <begin position="174"/>
        <end position="294"/>
    </location>
</feature>
<reference evidence="7 8" key="1">
    <citation type="submission" date="2019-12" db="EMBL/GenBank/DDBJ databases">
        <title>Genomic-based taxomic classification of the family Erythrobacteraceae.</title>
        <authorList>
            <person name="Xu L."/>
        </authorList>
    </citation>
    <scope>NUCLEOTIDE SEQUENCE [LARGE SCALE GENOMIC DNA]</scope>
    <source>
        <strain evidence="7 8">DSM 18604</strain>
    </source>
</reference>
<dbReference type="PANTHER" id="PTHR43060">
    <property type="entry name" value="3-HYDROXYISOBUTYRATE DEHYDROGENASE-LIKE 1, MITOCHONDRIAL-RELATED"/>
    <property type="match status" value="1"/>
</dbReference>
<dbReference type="InterPro" id="IPR013328">
    <property type="entry name" value="6PGD_dom2"/>
</dbReference>
<dbReference type="OrthoDB" id="9812907at2"/>
<protein>
    <submittedName>
        <fullName evidence="7">NAD-binding protein</fullName>
    </submittedName>
</protein>
<comment type="caution">
    <text evidence="7">The sequence shown here is derived from an EMBL/GenBank/DDBJ whole genome shotgun (WGS) entry which is preliminary data.</text>
</comment>
<name>A0A845A7P1_9SPHN</name>
<dbReference type="Gene3D" id="1.10.1040.10">
    <property type="entry name" value="N-(1-d-carboxylethyl)-l-norvaline Dehydrogenase, domain 2"/>
    <property type="match status" value="1"/>
</dbReference>
<evidence type="ECO:0000313" key="7">
    <source>
        <dbReference type="EMBL" id="MXP25704.1"/>
    </source>
</evidence>
<gene>
    <name evidence="7" type="ORF">GRI39_06565</name>
</gene>
<dbReference type="Gene3D" id="3.40.50.720">
    <property type="entry name" value="NAD(P)-binding Rossmann-like Domain"/>
    <property type="match status" value="1"/>
</dbReference>
<dbReference type="InterPro" id="IPR008927">
    <property type="entry name" value="6-PGluconate_DH-like_C_sf"/>
</dbReference>
<keyword evidence="3" id="KW-0520">NAD</keyword>
<dbReference type="InterPro" id="IPR006115">
    <property type="entry name" value="6PGDH_NADP-bd"/>
</dbReference>
<dbReference type="GO" id="GO:0050661">
    <property type="term" value="F:NADP binding"/>
    <property type="evidence" value="ECO:0007669"/>
    <property type="project" value="InterPro"/>
</dbReference>
<organism evidence="7 8">
    <name type="scientific">Altericroceibacterium indicum</name>
    <dbReference type="NCBI Taxonomy" id="374177"/>
    <lineage>
        <taxon>Bacteria</taxon>
        <taxon>Pseudomonadati</taxon>
        <taxon>Pseudomonadota</taxon>
        <taxon>Alphaproteobacteria</taxon>
        <taxon>Sphingomonadales</taxon>
        <taxon>Erythrobacteraceae</taxon>
        <taxon>Altericroceibacterium</taxon>
    </lineage>
</organism>
<evidence type="ECO:0000259" key="6">
    <source>
        <dbReference type="Pfam" id="PF14833"/>
    </source>
</evidence>
<sequence length="300" mass="31043">MTQNRRIAFLGLGVMGTPMAGHLARAGHQVTVYNRTASKAEDWLGAHLNENLSVHMAATPAQAAIGQHAVITCVGNDADLAEVVLGDQGALASMDRDALFIDHTTVSPALARQIAEAAEPYGVKAVDAPVSGGQAGAEKGALSIMCGGSVEALEAASPIMEAYAARITHVGDTGAGQATKAANQICIAGTLAGLSEAVRFAQGSGLDMAKVLEAISGGAAQSWQMEHRWATMAEGEFDFGFAIDWMRKDLAIALAEGGANGLSMPITALVDQLYAQVQAKGGARQDTSALIRHLPEITQR</sequence>
<dbReference type="PIRSF" id="PIRSF000103">
    <property type="entry name" value="HIBADH"/>
    <property type="match status" value="1"/>
</dbReference>
<accession>A0A845A7P1</accession>
<comment type="similarity">
    <text evidence="1">Belongs to the HIBADH-related family.</text>
</comment>
<evidence type="ECO:0000256" key="4">
    <source>
        <dbReference type="PIRSR" id="PIRSR000103-1"/>
    </source>
</evidence>
<dbReference type="Pfam" id="PF14833">
    <property type="entry name" value="NAD_binding_11"/>
    <property type="match status" value="1"/>
</dbReference>
<feature type="active site" evidence="4">
    <location>
        <position position="180"/>
    </location>
</feature>
<keyword evidence="2" id="KW-0560">Oxidoreductase</keyword>
<dbReference type="GO" id="GO:0016491">
    <property type="term" value="F:oxidoreductase activity"/>
    <property type="evidence" value="ECO:0007669"/>
    <property type="project" value="UniProtKB-KW"/>
</dbReference>
<dbReference type="EMBL" id="WTYQ01000002">
    <property type="protein sequence ID" value="MXP25704.1"/>
    <property type="molecule type" value="Genomic_DNA"/>
</dbReference>
<dbReference type="InterPro" id="IPR029154">
    <property type="entry name" value="HIBADH-like_NADP-bd"/>
</dbReference>
<evidence type="ECO:0000313" key="8">
    <source>
        <dbReference type="Proteomes" id="UP000460561"/>
    </source>
</evidence>
<dbReference type="Proteomes" id="UP000460561">
    <property type="component" value="Unassembled WGS sequence"/>
</dbReference>
<dbReference type="RefSeq" id="WP_160738904.1">
    <property type="nucleotide sequence ID" value="NZ_WTYQ01000002.1"/>
</dbReference>
<proteinExistence type="inferred from homology"/>
<dbReference type="GO" id="GO:0016054">
    <property type="term" value="P:organic acid catabolic process"/>
    <property type="evidence" value="ECO:0007669"/>
    <property type="project" value="UniProtKB-ARBA"/>
</dbReference>
<dbReference type="InterPro" id="IPR015815">
    <property type="entry name" value="HIBADH-related"/>
</dbReference>
<dbReference type="InterPro" id="IPR002204">
    <property type="entry name" value="3-OH-isobutyrate_DH-rel_CS"/>
</dbReference>
<evidence type="ECO:0000256" key="1">
    <source>
        <dbReference type="ARBA" id="ARBA00009080"/>
    </source>
</evidence>
<evidence type="ECO:0000256" key="3">
    <source>
        <dbReference type="ARBA" id="ARBA00023027"/>
    </source>
</evidence>
<dbReference type="Pfam" id="PF03446">
    <property type="entry name" value="NAD_binding_2"/>
    <property type="match status" value="1"/>
</dbReference>